<dbReference type="PANTHER" id="PTHR47691">
    <property type="entry name" value="REGULATOR-RELATED"/>
    <property type="match status" value="1"/>
</dbReference>
<dbReference type="SUPFAM" id="SSF48452">
    <property type="entry name" value="TPR-like"/>
    <property type="match status" value="3"/>
</dbReference>
<proteinExistence type="predicted"/>
<dbReference type="SUPFAM" id="SSF52540">
    <property type="entry name" value="P-loop containing nucleoside triphosphate hydrolases"/>
    <property type="match status" value="1"/>
</dbReference>
<keyword evidence="1" id="KW-1133">Transmembrane helix</keyword>
<evidence type="ECO:0000256" key="1">
    <source>
        <dbReference type="SAM" id="Phobius"/>
    </source>
</evidence>
<name>A0ABY6J084_9BACT</name>
<evidence type="ECO:0000313" key="3">
    <source>
        <dbReference type="Proteomes" id="UP001162741"/>
    </source>
</evidence>
<dbReference type="InterPro" id="IPR011990">
    <property type="entry name" value="TPR-like_helical_dom_sf"/>
</dbReference>
<protein>
    <recommendedName>
        <fullName evidence="4">Tetratricopeptide repeat protein</fullName>
    </recommendedName>
</protein>
<keyword evidence="1" id="KW-0812">Transmembrane</keyword>
<evidence type="ECO:0008006" key="4">
    <source>
        <dbReference type="Google" id="ProtNLM"/>
    </source>
</evidence>
<accession>A0ABY6J084</accession>
<evidence type="ECO:0000313" key="2">
    <source>
        <dbReference type="EMBL" id="UYQ92836.1"/>
    </source>
</evidence>
<keyword evidence="1" id="KW-0472">Membrane</keyword>
<gene>
    <name evidence="2" type="ORF">MKQ68_22405</name>
</gene>
<dbReference type="SMART" id="SM00028">
    <property type="entry name" value="TPR"/>
    <property type="match status" value="4"/>
</dbReference>
<organism evidence="2 3">
    <name type="scientific">Chitinophaga horti</name>
    <dbReference type="NCBI Taxonomy" id="2920382"/>
    <lineage>
        <taxon>Bacteria</taxon>
        <taxon>Pseudomonadati</taxon>
        <taxon>Bacteroidota</taxon>
        <taxon>Chitinophagia</taxon>
        <taxon>Chitinophagales</taxon>
        <taxon>Chitinophagaceae</taxon>
        <taxon>Chitinophaga</taxon>
    </lineage>
</organism>
<feature type="transmembrane region" description="Helical" evidence="1">
    <location>
        <begin position="1229"/>
        <end position="1254"/>
    </location>
</feature>
<dbReference type="PANTHER" id="PTHR47691:SF3">
    <property type="entry name" value="HTH-TYPE TRANSCRIPTIONAL REGULATOR RV0890C-RELATED"/>
    <property type="match status" value="1"/>
</dbReference>
<dbReference type="Gene3D" id="1.25.40.10">
    <property type="entry name" value="Tetratricopeptide repeat domain"/>
    <property type="match status" value="2"/>
</dbReference>
<reference evidence="2" key="1">
    <citation type="submission" date="2022-10" db="EMBL/GenBank/DDBJ databases">
        <title>Chitinophaga sp. nov., isolated from soil.</title>
        <authorList>
            <person name="Jeon C.O."/>
        </authorList>
    </citation>
    <scope>NUCLEOTIDE SEQUENCE</scope>
    <source>
        <strain evidence="2">R8</strain>
    </source>
</reference>
<dbReference type="InterPro" id="IPR027417">
    <property type="entry name" value="P-loop_NTPase"/>
</dbReference>
<keyword evidence="3" id="KW-1185">Reference proteome</keyword>
<dbReference type="Proteomes" id="UP001162741">
    <property type="component" value="Chromosome"/>
</dbReference>
<dbReference type="RefSeq" id="WP_264281027.1">
    <property type="nucleotide sequence ID" value="NZ_CP107006.1"/>
</dbReference>
<sequence length="1255" mass="141910">MSRKKKIDVQQSERDIVNVAGNLNLNGGTLQVEKLFVGDQDRLDERIQEAEQQTLSLQFSISYFEVVKKKFANKPLLERALLDDLWQQVNEHREVLLTGQPGAGKTCCFLQLSKYCSPVYISLRDRSPVFLLGYLINKIRIGRNESLIKIQDIETGLAILETELQESKTVFFIDDLEIDYSFAMRLMALNKGNNLFLYASRNEKELEPAGIYPFRLPALSQEEAKAFLQLQGIALNVLEFTELYQASAGTPLYLFYFSKFQIRPLPPDLQSYHQSIWARLDQQAKECLIFCSLSYQPLLLGDLAMLWNETPVAAVDRMAAFSGLLTNQDSNLTIFHPVFREFILERIGCDGLASAYKKQLADFYLSNNNYLNAAVLLVDEDPVRFNEFGESCIAPVISLGDLPLAIRFIETLLQFRKTGLGEGYLRYHLAYVYRYLYREQEASEELEKAIALFGKLRNKRWLLTAQMIKAMDLVENGEKEEGLKLADSIMEKTTRYGNVFHARALVNLTKIYMDLSEFNKAADAGKQAFDLFEQMNEPAGMIASLANLASSLAQLEDHQDLAEKYALKILSLPEDAAEFGLRMIALNILTSVNRKKKDFTAAKQYGEEAIRLCKQHQLPDKVILNLINYGNIIRDEGNLEDAVKIYDEALVLINVIGLKKEESRIYWILTSLYRQKEEMELSIINADKAIAAAQQANHTYGMAHAWEEKAKTLYVMNRDAEAADAYEKSGRIFSSIAQYSKDARQCFLQAIDIYFKTGNLEKGNQLLAESIKDRPQDNVGELEDLMMGDGLHNDPATIHNSFLQLAKKYQSENFNENAIRKFLVYAGYCHRNSLSNKAPYNEVLVQLAIATPVNRFARTILAIMLDQSRELTNEEALSQIIKILSNSLNGLYYRETSEQAVFTSAIIPKLNLQLMAFKTDVLTKKMALVVLLFLFAAPEMIDLPETPSANSYSAMFMNRRDIEEEGAALDLAEEFSADIQTLLMRTNYSRTIDTLLVNSDYETCADLTTFPDNKCLMYCLGILIISITSHYAGASVKSPRKDTKPVTRKLAFFFDYTNLEDSKTLNKAFEVDIKKSIDMETKEKKYSLQHAMHYLASITFVPAAGERGVPAIGLVFGNHSIASNCQQLSETFEERQIRLTLKTGGVTGELTLEDTVNGKSLATGKANVDFAEIKAFLANTPEDKTVVLAFGFRSGCDFVICPAAEKKTTIPFCYRTILSLYLYNLFNILLGRFLCASLFFVPAASSICYLGFFWH</sequence>
<dbReference type="EMBL" id="CP107006">
    <property type="protein sequence ID" value="UYQ92836.1"/>
    <property type="molecule type" value="Genomic_DNA"/>
</dbReference>
<dbReference type="InterPro" id="IPR019734">
    <property type="entry name" value="TPR_rpt"/>
</dbReference>